<reference evidence="1 2" key="1">
    <citation type="submission" date="2024-01" db="EMBL/GenBank/DDBJ databases">
        <title>A telomere-to-telomere, gap-free genome of sweet tea (Lithocarpus litseifolius).</title>
        <authorList>
            <person name="Zhou J."/>
        </authorList>
    </citation>
    <scope>NUCLEOTIDE SEQUENCE [LARGE SCALE GENOMIC DNA]</scope>
    <source>
        <strain evidence="1">Zhou-2022a</strain>
        <tissue evidence="1">Leaf</tissue>
    </source>
</reference>
<dbReference type="Gene3D" id="3.60.10.10">
    <property type="entry name" value="Endonuclease/exonuclease/phosphatase"/>
    <property type="match status" value="1"/>
</dbReference>
<comment type="caution">
    <text evidence="1">The sequence shown here is derived from an EMBL/GenBank/DDBJ whole genome shotgun (WGS) entry which is preliminary data.</text>
</comment>
<protein>
    <recommendedName>
        <fullName evidence="3">Reverse transcriptase domain-containing protein</fullName>
    </recommendedName>
</protein>
<keyword evidence="2" id="KW-1185">Reference proteome</keyword>
<proteinExistence type="predicted"/>
<dbReference type="AlphaFoldDB" id="A0AAW2CQ76"/>
<dbReference type="SUPFAM" id="SSF56219">
    <property type="entry name" value="DNase I-like"/>
    <property type="match status" value="1"/>
</dbReference>
<name>A0AAW2CQ76_9ROSI</name>
<evidence type="ECO:0008006" key="3">
    <source>
        <dbReference type="Google" id="ProtNLM"/>
    </source>
</evidence>
<accession>A0AAW2CQ76</accession>
<evidence type="ECO:0000313" key="2">
    <source>
        <dbReference type="Proteomes" id="UP001459277"/>
    </source>
</evidence>
<gene>
    <name evidence="1" type="ORF">SO802_018303</name>
</gene>
<sequence>MEDFRVALEECGLADLGFSGHKFTWTNRRPGLVHTKQRLDRATANRVWMEKFPASSVSHLFSHASDHLPILLKPMKDRRVRGSGAGGFKFEENWLLWADFEEVMIEAWVKGGGDNSGLRGVRDHIKTCGVELYAWGSSKTKLEIEEIKRLQKKLELMNESELIEESRSDFLLNANGVWVEEVEEVAEVASDYFMKIFIVGTCDRMEDCLNTVPTKLTNDMQEVLSRPYSNEEVRAALFQMGPTKAPGLDGRLITDNMLVAYETLHAMHIRRKGKKGALALKLDVSKAYDSVEWSFFKGMMIKLGFPEVWVDRVMKCVSTPSFSVRINGKAYGNVIPSKELNGRLHGVVVCKNAPCITNLFFADGSLIFCQANKDEVQVVSDTLQLYAEAFGQCINLEKSSAYFNSNVSMEHKAWIVDKLKVPLSRRVVQDSLVWFFAKNDRYSVKSEYHVAKQLRMVENSSGKALQHRASTSLWSWVWKARVPNKDVWDGSAIRFQKFKTKQVDFRQLVASLMPKLSLEE</sequence>
<dbReference type="Proteomes" id="UP001459277">
    <property type="component" value="Unassembled WGS sequence"/>
</dbReference>
<dbReference type="InterPro" id="IPR036691">
    <property type="entry name" value="Endo/exonu/phosph_ase_sf"/>
</dbReference>
<evidence type="ECO:0000313" key="1">
    <source>
        <dbReference type="EMBL" id="KAK9998700.1"/>
    </source>
</evidence>
<dbReference type="PANTHER" id="PTHR33710:SF62">
    <property type="entry name" value="DUF4283 DOMAIN PROTEIN"/>
    <property type="match status" value="1"/>
</dbReference>
<dbReference type="EMBL" id="JAZDWU010000006">
    <property type="protein sequence ID" value="KAK9998700.1"/>
    <property type="molecule type" value="Genomic_DNA"/>
</dbReference>
<organism evidence="1 2">
    <name type="scientific">Lithocarpus litseifolius</name>
    <dbReference type="NCBI Taxonomy" id="425828"/>
    <lineage>
        <taxon>Eukaryota</taxon>
        <taxon>Viridiplantae</taxon>
        <taxon>Streptophyta</taxon>
        <taxon>Embryophyta</taxon>
        <taxon>Tracheophyta</taxon>
        <taxon>Spermatophyta</taxon>
        <taxon>Magnoliopsida</taxon>
        <taxon>eudicotyledons</taxon>
        <taxon>Gunneridae</taxon>
        <taxon>Pentapetalae</taxon>
        <taxon>rosids</taxon>
        <taxon>fabids</taxon>
        <taxon>Fagales</taxon>
        <taxon>Fagaceae</taxon>
        <taxon>Lithocarpus</taxon>
    </lineage>
</organism>
<dbReference type="PANTHER" id="PTHR33710">
    <property type="entry name" value="BNAC02G09200D PROTEIN"/>
    <property type="match status" value="1"/>
</dbReference>